<evidence type="ECO:0000256" key="3">
    <source>
        <dbReference type="ARBA" id="ARBA00023002"/>
    </source>
</evidence>
<dbReference type="PROSITE" id="PS00460">
    <property type="entry name" value="GLUTATHIONE_PEROXID_1"/>
    <property type="match status" value="1"/>
</dbReference>
<dbReference type="Pfam" id="PF00255">
    <property type="entry name" value="GSHPx"/>
    <property type="match status" value="1"/>
</dbReference>
<evidence type="ECO:0000313" key="8">
    <source>
        <dbReference type="EMBL" id="QDU58072.1"/>
    </source>
</evidence>
<feature type="signal peptide" evidence="6">
    <location>
        <begin position="1"/>
        <end position="23"/>
    </location>
</feature>
<dbReference type="InterPro" id="IPR013766">
    <property type="entry name" value="Thioredoxin_domain"/>
</dbReference>
<dbReference type="PRINTS" id="PR01011">
    <property type="entry name" value="GLUTPROXDASE"/>
</dbReference>
<keyword evidence="9" id="KW-1185">Reference proteome</keyword>
<dbReference type="SUPFAM" id="SSF52833">
    <property type="entry name" value="Thioredoxin-like"/>
    <property type="match status" value="1"/>
</dbReference>
<dbReference type="Gene3D" id="3.40.30.10">
    <property type="entry name" value="Glutaredoxin"/>
    <property type="match status" value="1"/>
</dbReference>
<name>A0A518ATL3_9BACT</name>
<accession>A0A518ATL3</accession>
<evidence type="ECO:0000256" key="2">
    <source>
        <dbReference type="ARBA" id="ARBA00022559"/>
    </source>
</evidence>
<evidence type="ECO:0000256" key="5">
    <source>
        <dbReference type="RuleBase" id="RU000499"/>
    </source>
</evidence>
<keyword evidence="6" id="KW-0732">Signal</keyword>
<dbReference type="PROSITE" id="PS51355">
    <property type="entry name" value="GLUTATHIONE_PEROXID_3"/>
    <property type="match status" value="1"/>
</dbReference>
<sequence precursor="true">MRMPVVMILGVVLMIGSSMVSQAAESAPDKASETAKAEKEWPTALDFKMKTLEGEEVHLAEKYEGKVVLFVNVASRCGYTPQYEGLQALHEKYGEQGLAIVGVPCNQFGGQEPGTSEQIAQFCEANYGVEFDMLGKVNVKRSEDDQCPLYKYLTDEEKLPGIGSDIKWNFEKFVIGRDGKPIAHYRSKTAPESEELTKTIEEALAAKTEE</sequence>
<dbReference type="InterPro" id="IPR000889">
    <property type="entry name" value="Glutathione_peroxidase"/>
</dbReference>
<organism evidence="8 9">
    <name type="scientific">Aeoliella mucimassa</name>
    <dbReference type="NCBI Taxonomy" id="2527972"/>
    <lineage>
        <taxon>Bacteria</taxon>
        <taxon>Pseudomonadati</taxon>
        <taxon>Planctomycetota</taxon>
        <taxon>Planctomycetia</taxon>
        <taxon>Pirellulales</taxon>
        <taxon>Lacipirellulaceae</taxon>
        <taxon>Aeoliella</taxon>
    </lineage>
</organism>
<protein>
    <recommendedName>
        <fullName evidence="5">Glutathione peroxidase</fullName>
    </recommendedName>
</protein>
<dbReference type="PANTHER" id="PTHR11592:SF78">
    <property type="entry name" value="GLUTATHIONE PEROXIDASE"/>
    <property type="match status" value="1"/>
</dbReference>
<dbReference type="FunFam" id="3.40.30.10:FF:000010">
    <property type="entry name" value="Glutathione peroxidase"/>
    <property type="match status" value="1"/>
</dbReference>
<dbReference type="InterPro" id="IPR036249">
    <property type="entry name" value="Thioredoxin-like_sf"/>
</dbReference>
<evidence type="ECO:0000256" key="1">
    <source>
        <dbReference type="ARBA" id="ARBA00006926"/>
    </source>
</evidence>
<keyword evidence="3 5" id="KW-0560">Oxidoreductase</keyword>
<evidence type="ECO:0000313" key="9">
    <source>
        <dbReference type="Proteomes" id="UP000315750"/>
    </source>
</evidence>
<dbReference type="GO" id="GO:0034599">
    <property type="term" value="P:cellular response to oxidative stress"/>
    <property type="evidence" value="ECO:0007669"/>
    <property type="project" value="TreeGrafter"/>
</dbReference>
<dbReference type="KEGG" id="amuc:Pan181_42980"/>
<dbReference type="GO" id="GO:0004601">
    <property type="term" value="F:peroxidase activity"/>
    <property type="evidence" value="ECO:0007669"/>
    <property type="project" value="UniProtKB-KW"/>
</dbReference>
<reference evidence="8 9" key="1">
    <citation type="submission" date="2019-02" db="EMBL/GenBank/DDBJ databases">
        <title>Deep-cultivation of Planctomycetes and their phenomic and genomic characterization uncovers novel biology.</title>
        <authorList>
            <person name="Wiegand S."/>
            <person name="Jogler M."/>
            <person name="Boedeker C."/>
            <person name="Pinto D."/>
            <person name="Vollmers J."/>
            <person name="Rivas-Marin E."/>
            <person name="Kohn T."/>
            <person name="Peeters S.H."/>
            <person name="Heuer A."/>
            <person name="Rast P."/>
            <person name="Oberbeckmann S."/>
            <person name="Bunk B."/>
            <person name="Jeske O."/>
            <person name="Meyerdierks A."/>
            <person name="Storesund J.E."/>
            <person name="Kallscheuer N."/>
            <person name="Luecker S."/>
            <person name="Lage O.M."/>
            <person name="Pohl T."/>
            <person name="Merkel B.J."/>
            <person name="Hornburger P."/>
            <person name="Mueller R.-W."/>
            <person name="Bruemmer F."/>
            <person name="Labrenz M."/>
            <person name="Spormann A.M."/>
            <person name="Op den Camp H."/>
            <person name="Overmann J."/>
            <person name="Amann R."/>
            <person name="Jetten M.S.M."/>
            <person name="Mascher T."/>
            <person name="Medema M.H."/>
            <person name="Devos D.P."/>
            <person name="Kaster A.-K."/>
            <person name="Ovreas L."/>
            <person name="Rohde M."/>
            <person name="Galperin M.Y."/>
            <person name="Jogler C."/>
        </authorList>
    </citation>
    <scope>NUCLEOTIDE SEQUENCE [LARGE SCALE GENOMIC DNA]</scope>
    <source>
        <strain evidence="8 9">Pan181</strain>
    </source>
</reference>
<dbReference type="PIRSF" id="PIRSF000303">
    <property type="entry name" value="Glutathion_perox"/>
    <property type="match status" value="1"/>
</dbReference>
<dbReference type="AlphaFoldDB" id="A0A518ATL3"/>
<feature type="active site" evidence="4">
    <location>
        <position position="77"/>
    </location>
</feature>
<feature type="chain" id="PRO_5021709691" description="Glutathione peroxidase" evidence="6">
    <location>
        <begin position="24"/>
        <end position="210"/>
    </location>
</feature>
<dbReference type="EMBL" id="CP036278">
    <property type="protein sequence ID" value="QDU58072.1"/>
    <property type="molecule type" value="Genomic_DNA"/>
</dbReference>
<dbReference type="CDD" id="cd00340">
    <property type="entry name" value="GSH_Peroxidase"/>
    <property type="match status" value="1"/>
</dbReference>
<dbReference type="RefSeq" id="WP_315861133.1">
    <property type="nucleotide sequence ID" value="NZ_CP036278.1"/>
</dbReference>
<dbReference type="InterPro" id="IPR029759">
    <property type="entry name" value="GPX_AS"/>
</dbReference>
<evidence type="ECO:0000256" key="6">
    <source>
        <dbReference type="SAM" id="SignalP"/>
    </source>
</evidence>
<feature type="domain" description="Thioredoxin" evidence="7">
    <location>
        <begin position="38"/>
        <end position="205"/>
    </location>
</feature>
<keyword evidence="2 5" id="KW-0575">Peroxidase</keyword>
<comment type="similarity">
    <text evidence="1 5">Belongs to the glutathione peroxidase family.</text>
</comment>
<proteinExistence type="inferred from homology"/>
<dbReference type="PANTHER" id="PTHR11592">
    <property type="entry name" value="GLUTATHIONE PEROXIDASE"/>
    <property type="match status" value="1"/>
</dbReference>
<dbReference type="Proteomes" id="UP000315750">
    <property type="component" value="Chromosome"/>
</dbReference>
<evidence type="ECO:0000256" key="4">
    <source>
        <dbReference type="PIRSR" id="PIRSR000303-1"/>
    </source>
</evidence>
<gene>
    <name evidence="8" type="primary">gpx2</name>
    <name evidence="8" type="ORF">Pan181_42980</name>
</gene>
<evidence type="ECO:0000259" key="7">
    <source>
        <dbReference type="PROSITE" id="PS51352"/>
    </source>
</evidence>
<dbReference type="PROSITE" id="PS51352">
    <property type="entry name" value="THIOREDOXIN_2"/>
    <property type="match status" value="1"/>
</dbReference>